<dbReference type="Gene3D" id="2.60.410.10">
    <property type="entry name" value="D-Ala-D-Ala carboxypeptidase, C-terminal domain"/>
    <property type="match status" value="1"/>
</dbReference>
<accession>A0A9Y2AII3</accession>
<keyword evidence="10" id="KW-0573">Peptidoglycan synthesis</keyword>
<dbReference type="Proteomes" id="UP001243623">
    <property type="component" value="Chromosome"/>
</dbReference>
<organism evidence="17 18">
    <name type="scientific">Selenobaculum gibii</name>
    <dbReference type="NCBI Taxonomy" id="3054208"/>
    <lineage>
        <taxon>Bacteria</taxon>
        <taxon>Bacillati</taxon>
        <taxon>Bacillota</taxon>
        <taxon>Negativicutes</taxon>
        <taxon>Selenomonadales</taxon>
        <taxon>Selenomonadaceae</taxon>
        <taxon>Selenobaculum</taxon>
    </lineage>
</organism>
<dbReference type="GO" id="GO:0009002">
    <property type="term" value="F:serine-type D-Ala-D-Ala carboxypeptidase activity"/>
    <property type="evidence" value="ECO:0007669"/>
    <property type="project" value="UniProtKB-EC"/>
</dbReference>
<keyword evidence="7" id="KW-0732">Signal</keyword>
<comment type="function">
    <text evidence="1">Removes C-terminal D-alanyl residues from sugar-peptide cell wall precursors.</text>
</comment>
<evidence type="ECO:0000313" key="17">
    <source>
        <dbReference type="EMBL" id="WIW70902.1"/>
    </source>
</evidence>
<dbReference type="SMART" id="SM00936">
    <property type="entry name" value="PBP5_C"/>
    <property type="match status" value="1"/>
</dbReference>
<evidence type="ECO:0000256" key="8">
    <source>
        <dbReference type="ARBA" id="ARBA00022801"/>
    </source>
</evidence>
<comment type="catalytic activity">
    <reaction evidence="12">
        <text>Preferential cleavage: (Ac)2-L-Lys-D-Ala-|-D-Ala. Also transpeptidation of peptidyl-alanyl moieties that are N-acyl substituents of D-alanine.</text>
        <dbReference type="EC" id="3.4.16.4"/>
    </reaction>
</comment>
<sequence length="385" mass="42298">MILRRVVYLCLISLFMLMKISVGFASPDLEKLTAQAVILIEADTGKVIYEKNAKGKMYPASTTKIMTTILALEKGNLNDVITVSENAAGIEGSSMELVAGDQLPMLDALYGIMMLSGNDASIAVAEHISGSVEDFAKVMNEKAMQVGAMHTHFANSCGLPDPNHYTTAHDLARIAAYAYKNPTFKEIISTQYKTFSWREVQEPVLFENTNLLLGNYPGINGMKTGYTEAAGECLVASAERDGVNLIAVVLHCATDYRWYEAAALLDYGFEKVKMQTLATKEVARTSVRVKDGESYCVKAIPQEDIRIAVMNDDRNRYALELAVPAVQAPVKKGQVVGKINILYGDGIERQIDLLAEEDVEAGFNIFAKIAGGFYDVMQWIRSVME</sequence>
<keyword evidence="6" id="KW-0645">Protease</keyword>
<dbReference type="EMBL" id="CP120678">
    <property type="protein sequence ID" value="WIW70902.1"/>
    <property type="molecule type" value="Genomic_DNA"/>
</dbReference>
<dbReference type="InterPro" id="IPR015956">
    <property type="entry name" value="Peniciliin-bd_prot_C_sf"/>
</dbReference>
<evidence type="ECO:0000256" key="11">
    <source>
        <dbReference type="ARBA" id="ARBA00023316"/>
    </source>
</evidence>
<dbReference type="Pfam" id="PF07943">
    <property type="entry name" value="PBP5_C"/>
    <property type="match status" value="1"/>
</dbReference>
<evidence type="ECO:0000256" key="15">
    <source>
        <dbReference type="RuleBase" id="RU004016"/>
    </source>
</evidence>
<dbReference type="PANTHER" id="PTHR21581">
    <property type="entry name" value="D-ALANYL-D-ALANINE CARBOXYPEPTIDASE"/>
    <property type="match status" value="1"/>
</dbReference>
<dbReference type="GO" id="GO:0071555">
    <property type="term" value="P:cell wall organization"/>
    <property type="evidence" value="ECO:0007669"/>
    <property type="project" value="UniProtKB-KW"/>
</dbReference>
<keyword evidence="9" id="KW-0133">Cell shape</keyword>
<evidence type="ECO:0000313" key="18">
    <source>
        <dbReference type="Proteomes" id="UP001243623"/>
    </source>
</evidence>
<feature type="active site" description="Acyl-ester intermediate" evidence="13">
    <location>
        <position position="64"/>
    </location>
</feature>
<feature type="active site" description="Acyl-ester intermediate" evidence="13">
    <location>
        <position position="61"/>
    </location>
</feature>
<evidence type="ECO:0000256" key="12">
    <source>
        <dbReference type="ARBA" id="ARBA00034000"/>
    </source>
</evidence>
<dbReference type="GO" id="GO:0008360">
    <property type="term" value="P:regulation of cell shape"/>
    <property type="evidence" value="ECO:0007669"/>
    <property type="project" value="UniProtKB-KW"/>
</dbReference>
<dbReference type="GO" id="GO:0006508">
    <property type="term" value="P:proteolysis"/>
    <property type="evidence" value="ECO:0007669"/>
    <property type="project" value="UniProtKB-KW"/>
</dbReference>
<dbReference type="KEGG" id="sgbi:P3F81_00835"/>
<dbReference type="InterPro" id="IPR037167">
    <property type="entry name" value="Peptidase_S11_C_sf"/>
</dbReference>
<dbReference type="PANTHER" id="PTHR21581:SF6">
    <property type="entry name" value="TRAFFICKING PROTEIN PARTICLE COMPLEX SUBUNIT 12"/>
    <property type="match status" value="1"/>
</dbReference>
<feature type="binding site" evidence="14">
    <location>
        <position position="223"/>
    </location>
    <ligand>
        <name>substrate</name>
    </ligand>
</feature>
<evidence type="ECO:0000256" key="13">
    <source>
        <dbReference type="PIRSR" id="PIRSR618044-1"/>
    </source>
</evidence>
<dbReference type="RefSeq" id="WP_309320535.1">
    <property type="nucleotide sequence ID" value="NZ_CP120678.1"/>
</dbReference>
<comment type="similarity">
    <text evidence="3 15">Belongs to the peptidase S11 family.</text>
</comment>
<reference evidence="17" key="1">
    <citation type="submission" date="2023-03" db="EMBL/GenBank/DDBJ databases">
        <title>Selenobaculum gbiensis gen. nov. sp. nov., a new bacterium isolated from the gut microbiota of IBD patient.</title>
        <authorList>
            <person name="Yeo S."/>
            <person name="Park H."/>
            <person name="Huh C.S."/>
        </authorList>
    </citation>
    <scope>NUCLEOTIDE SEQUENCE</scope>
    <source>
        <strain evidence="17">ICN-92133</strain>
    </source>
</reference>
<evidence type="ECO:0000256" key="10">
    <source>
        <dbReference type="ARBA" id="ARBA00022984"/>
    </source>
</evidence>
<evidence type="ECO:0000256" key="4">
    <source>
        <dbReference type="ARBA" id="ARBA00012448"/>
    </source>
</evidence>
<dbReference type="EC" id="3.4.16.4" evidence="4"/>
<keyword evidence="8" id="KW-0378">Hydrolase</keyword>
<dbReference type="InterPro" id="IPR012907">
    <property type="entry name" value="Peptidase_S11_C"/>
</dbReference>
<evidence type="ECO:0000259" key="16">
    <source>
        <dbReference type="SMART" id="SM00936"/>
    </source>
</evidence>
<evidence type="ECO:0000256" key="14">
    <source>
        <dbReference type="PIRSR" id="PIRSR618044-2"/>
    </source>
</evidence>
<evidence type="ECO:0000256" key="3">
    <source>
        <dbReference type="ARBA" id="ARBA00007164"/>
    </source>
</evidence>
<dbReference type="GO" id="GO:0009252">
    <property type="term" value="P:peptidoglycan biosynthetic process"/>
    <property type="evidence" value="ECO:0007669"/>
    <property type="project" value="UniProtKB-KW"/>
</dbReference>
<proteinExistence type="inferred from homology"/>
<dbReference type="InterPro" id="IPR001967">
    <property type="entry name" value="Peptidase_S11_N"/>
</dbReference>
<dbReference type="PRINTS" id="PR00725">
    <property type="entry name" value="DADACBPTASE1"/>
</dbReference>
<dbReference type="SUPFAM" id="SSF69189">
    <property type="entry name" value="Penicillin-binding protein associated domain"/>
    <property type="match status" value="1"/>
</dbReference>
<dbReference type="Pfam" id="PF00768">
    <property type="entry name" value="Peptidase_S11"/>
    <property type="match status" value="1"/>
</dbReference>
<evidence type="ECO:0000256" key="5">
    <source>
        <dbReference type="ARBA" id="ARBA00022645"/>
    </source>
</evidence>
<protein>
    <recommendedName>
        <fullName evidence="4">serine-type D-Ala-D-Ala carboxypeptidase</fullName>
        <ecNumber evidence="4">3.4.16.4</ecNumber>
    </recommendedName>
</protein>
<dbReference type="AlphaFoldDB" id="A0A9Y2AII3"/>
<keyword evidence="5 17" id="KW-0121">Carboxypeptidase</keyword>
<feature type="active site" evidence="13">
    <location>
        <position position="116"/>
    </location>
</feature>
<evidence type="ECO:0000256" key="1">
    <source>
        <dbReference type="ARBA" id="ARBA00003217"/>
    </source>
</evidence>
<evidence type="ECO:0000256" key="6">
    <source>
        <dbReference type="ARBA" id="ARBA00022670"/>
    </source>
</evidence>
<evidence type="ECO:0000256" key="2">
    <source>
        <dbReference type="ARBA" id="ARBA00004752"/>
    </source>
</evidence>
<gene>
    <name evidence="17" type="ORF">P3F81_00835</name>
</gene>
<dbReference type="Gene3D" id="3.40.710.10">
    <property type="entry name" value="DD-peptidase/beta-lactamase superfamily"/>
    <property type="match status" value="1"/>
</dbReference>
<evidence type="ECO:0000256" key="9">
    <source>
        <dbReference type="ARBA" id="ARBA00022960"/>
    </source>
</evidence>
<feature type="domain" description="Peptidase S11 D-Ala-D-Ala carboxypeptidase A C-terminal" evidence="16">
    <location>
        <begin position="273"/>
        <end position="361"/>
    </location>
</feature>
<dbReference type="SUPFAM" id="SSF56601">
    <property type="entry name" value="beta-lactamase/transpeptidase-like"/>
    <property type="match status" value="1"/>
</dbReference>
<keyword evidence="11" id="KW-0961">Cell wall biogenesis/degradation</keyword>
<dbReference type="InterPro" id="IPR012338">
    <property type="entry name" value="Beta-lactam/transpept-like"/>
</dbReference>
<comment type="pathway">
    <text evidence="2">Cell wall biogenesis; peptidoglycan biosynthesis.</text>
</comment>
<keyword evidence="18" id="KW-1185">Reference proteome</keyword>
<dbReference type="InterPro" id="IPR018044">
    <property type="entry name" value="Peptidase_S11"/>
</dbReference>
<evidence type="ECO:0000256" key="7">
    <source>
        <dbReference type="ARBA" id="ARBA00022729"/>
    </source>
</evidence>
<name>A0A9Y2AII3_9FIRM</name>